<feature type="transmembrane region" description="Helical" evidence="1">
    <location>
        <begin position="228"/>
        <end position="248"/>
    </location>
</feature>
<evidence type="ECO:0000313" key="3">
    <source>
        <dbReference type="Proteomes" id="UP000799118"/>
    </source>
</evidence>
<feature type="transmembrane region" description="Helical" evidence="1">
    <location>
        <begin position="170"/>
        <end position="191"/>
    </location>
</feature>
<feature type="transmembrane region" description="Helical" evidence="1">
    <location>
        <begin position="94"/>
        <end position="114"/>
    </location>
</feature>
<keyword evidence="1" id="KW-0472">Membrane</keyword>
<dbReference type="EMBL" id="ML769551">
    <property type="protein sequence ID" value="KAE9394373.1"/>
    <property type="molecule type" value="Genomic_DNA"/>
</dbReference>
<dbReference type="Proteomes" id="UP000799118">
    <property type="component" value="Unassembled WGS sequence"/>
</dbReference>
<protein>
    <recommendedName>
        <fullName evidence="4">G-protein coupled receptors family 1 profile domain-containing protein</fullName>
    </recommendedName>
</protein>
<reference evidence="2" key="1">
    <citation type="journal article" date="2019" name="Environ. Microbiol.">
        <title>Fungal ecological strategies reflected in gene transcription - a case study of two litter decomposers.</title>
        <authorList>
            <person name="Barbi F."/>
            <person name="Kohler A."/>
            <person name="Barry K."/>
            <person name="Baskaran P."/>
            <person name="Daum C."/>
            <person name="Fauchery L."/>
            <person name="Ihrmark K."/>
            <person name="Kuo A."/>
            <person name="LaButti K."/>
            <person name="Lipzen A."/>
            <person name="Morin E."/>
            <person name="Grigoriev I.V."/>
            <person name="Henrissat B."/>
            <person name="Lindahl B."/>
            <person name="Martin F."/>
        </authorList>
    </citation>
    <scope>NUCLEOTIDE SEQUENCE</scope>
    <source>
        <strain evidence="2">JB14</strain>
    </source>
</reference>
<gene>
    <name evidence="2" type="ORF">BT96DRAFT_1047757</name>
</gene>
<feature type="transmembrane region" description="Helical" evidence="1">
    <location>
        <begin position="58"/>
        <end position="82"/>
    </location>
</feature>
<keyword evidence="1" id="KW-1133">Transmembrane helix</keyword>
<feature type="transmembrane region" description="Helical" evidence="1">
    <location>
        <begin position="126"/>
        <end position="148"/>
    </location>
</feature>
<accession>A0A6A4H9G8</accession>
<sequence length="359" mass="39698">MAASSLPNPDTPLVFLSPDEANQLEVSRYVFAITLGAYVWDVAVNISNENKLLFRDRIRFSTIVYFTSRLFTLGYITTSFVYQVGHLPNCSALLIPLGICSTISQSSTAMLFLLRALAVWKNNRFVVVLLGSLWIALVGGVIIVPIGIRGAHIGPTLQCVITAAYNEEEIGPIIVIIYDSVIFVTIAYRILFTAVYEDGVLPRLHTFFGSKKSIPNLSRALLRGGQKYYLVAVSWSTVVLVLISSHSLPAGYRTMFSIPEVAIKSAMACIVFRETKFGFMNKEDKPNTSNAASSQAEAGTHRQYFPESATTNAVIGFQSFKSNTDPDIPLEVRVSKEQMQSYDHQLGKHMEVSENDTMV</sequence>
<organism evidence="2 3">
    <name type="scientific">Gymnopus androsaceus JB14</name>
    <dbReference type="NCBI Taxonomy" id="1447944"/>
    <lineage>
        <taxon>Eukaryota</taxon>
        <taxon>Fungi</taxon>
        <taxon>Dikarya</taxon>
        <taxon>Basidiomycota</taxon>
        <taxon>Agaricomycotina</taxon>
        <taxon>Agaricomycetes</taxon>
        <taxon>Agaricomycetidae</taxon>
        <taxon>Agaricales</taxon>
        <taxon>Marasmiineae</taxon>
        <taxon>Omphalotaceae</taxon>
        <taxon>Gymnopus</taxon>
    </lineage>
</organism>
<evidence type="ECO:0000313" key="2">
    <source>
        <dbReference type="EMBL" id="KAE9394373.1"/>
    </source>
</evidence>
<dbReference type="OrthoDB" id="3038990at2759"/>
<proteinExistence type="predicted"/>
<feature type="transmembrane region" description="Helical" evidence="1">
    <location>
        <begin position="26"/>
        <end position="46"/>
    </location>
</feature>
<evidence type="ECO:0000256" key="1">
    <source>
        <dbReference type="SAM" id="Phobius"/>
    </source>
</evidence>
<dbReference type="AlphaFoldDB" id="A0A6A4H9G8"/>
<name>A0A6A4H9G8_9AGAR</name>
<keyword evidence="3" id="KW-1185">Reference proteome</keyword>
<keyword evidence="1" id="KW-0812">Transmembrane</keyword>
<evidence type="ECO:0008006" key="4">
    <source>
        <dbReference type="Google" id="ProtNLM"/>
    </source>
</evidence>